<dbReference type="InterPro" id="IPR050824">
    <property type="entry name" value="Thiol_disulfide_DsbA"/>
</dbReference>
<dbReference type="InterPro" id="IPR036249">
    <property type="entry name" value="Thioredoxin-like_sf"/>
</dbReference>
<dbReference type="PANTHER" id="PTHR35891">
    <property type="entry name" value="THIOL:DISULFIDE INTERCHANGE PROTEIN DSBA"/>
    <property type="match status" value="1"/>
</dbReference>
<keyword evidence="1" id="KW-0732">Signal</keyword>
<evidence type="ECO:0000313" key="2">
    <source>
        <dbReference type="EMBL" id="UYM18081.1"/>
    </source>
</evidence>
<proteinExistence type="predicted"/>
<dbReference type="RefSeq" id="WP_262600850.1">
    <property type="nucleotide sequence ID" value="NZ_CP103300.1"/>
</dbReference>
<organism evidence="2 3">
    <name type="scientific">Endozoicomonas euniceicola</name>
    <dbReference type="NCBI Taxonomy" id="1234143"/>
    <lineage>
        <taxon>Bacteria</taxon>
        <taxon>Pseudomonadati</taxon>
        <taxon>Pseudomonadota</taxon>
        <taxon>Gammaproteobacteria</taxon>
        <taxon>Oceanospirillales</taxon>
        <taxon>Endozoicomonadaceae</taxon>
        <taxon>Endozoicomonas</taxon>
    </lineage>
</organism>
<sequence length="65" mass="7215">MRKVLSAFFLMLAMPLSVMAATFSEGTHYNVLSGLQKSEKPEVREVFSVYCPACLSDFLGATYVM</sequence>
<dbReference type="PANTHER" id="PTHR35891:SF2">
    <property type="entry name" value="THIOL:DISULFIDE INTERCHANGE PROTEIN DSBA"/>
    <property type="match status" value="1"/>
</dbReference>
<evidence type="ECO:0000256" key="1">
    <source>
        <dbReference type="SAM" id="SignalP"/>
    </source>
</evidence>
<name>A0ABY6GZ64_9GAMM</name>
<dbReference type="EMBL" id="CP103300">
    <property type="protein sequence ID" value="UYM18081.1"/>
    <property type="molecule type" value="Genomic_DNA"/>
</dbReference>
<reference evidence="2" key="1">
    <citation type="submission" date="2022-10" db="EMBL/GenBank/DDBJ databases">
        <title>Completed Genome Sequence of two octocoral isolated bacterium, Endozoicomonas euniceicola EF212T and Endozoicomonas gorgoniicola PS125T.</title>
        <authorList>
            <person name="Chiou Y.-J."/>
            <person name="Chen Y.-H."/>
        </authorList>
    </citation>
    <scope>NUCLEOTIDE SEQUENCE</scope>
    <source>
        <strain evidence="2">EF212</strain>
    </source>
</reference>
<keyword evidence="3" id="KW-1185">Reference proteome</keyword>
<dbReference type="SUPFAM" id="SSF52833">
    <property type="entry name" value="Thioredoxin-like"/>
    <property type="match status" value="1"/>
</dbReference>
<protein>
    <submittedName>
        <fullName evidence="2">Uncharacterized protein</fullName>
    </submittedName>
</protein>
<feature type="signal peptide" evidence="1">
    <location>
        <begin position="1"/>
        <end position="20"/>
    </location>
</feature>
<gene>
    <name evidence="2" type="ORF">NX720_09300</name>
</gene>
<feature type="chain" id="PRO_5046133032" evidence="1">
    <location>
        <begin position="21"/>
        <end position="65"/>
    </location>
</feature>
<dbReference type="Proteomes" id="UP001163255">
    <property type="component" value="Chromosome"/>
</dbReference>
<accession>A0ABY6GZ64</accession>
<dbReference type="Gene3D" id="3.40.30.10">
    <property type="entry name" value="Glutaredoxin"/>
    <property type="match status" value="1"/>
</dbReference>
<evidence type="ECO:0000313" key="3">
    <source>
        <dbReference type="Proteomes" id="UP001163255"/>
    </source>
</evidence>